<dbReference type="AlphaFoldDB" id="A0A6M1R5E3"/>
<dbReference type="InterPro" id="IPR004360">
    <property type="entry name" value="Glyas_Fos-R_dOase_dom"/>
</dbReference>
<dbReference type="InterPro" id="IPR029068">
    <property type="entry name" value="Glyas_Bleomycin-R_OHBP_Dase"/>
</dbReference>
<dbReference type="PANTHER" id="PTHR39175">
    <property type="entry name" value="FAMILY PROTEIN, PUTATIVE (AFU_ORTHOLOGUE AFUA_3G15060)-RELATED"/>
    <property type="match status" value="1"/>
</dbReference>
<feature type="domain" description="VOC" evidence="1">
    <location>
        <begin position="3"/>
        <end position="123"/>
    </location>
</feature>
<evidence type="ECO:0000313" key="3">
    <source>
        <dbReference type="Proteomes" id="UP000483261"/>
    </source>
</evidence>
<evidence type="ECO:0000259" key="1">
    <source>
        <dbReference type="PROSITE" id="PS51819"/>
    </source>
</evidence>
<dbReference type="SUPFAM" id="SSF54593">
    <property type="entry name" value="Glyoxalase/Bleomycin resistance protein/Dihydroxybiphenyl dioxygenase"/>
    <property type="match status" value="1"/>
</dbReference>
<dbReference type="Pfam" id="PF00903">
    <property type="entry name" value="Glyoxalase"/>
    <property type="match status" value="1"/>
</dbReference>
<dbReference type="RefSeq" id="WP_165110628.1">
    <property type="nucleotide sequence ID" value="NZ_JAALAA010000006.1"/>
</dbReference>
<name>A0A6M1R5E3_9ACTN</name>
<accession>A0A6M1R5E3</accession>
<gene>
    <name evidence="2" type="ORF">G5C66_09045</name>
</gene>
<proteinExistence type="predicted"/>
<protein>
    <submittedName>
        <fullName evidence="2">Glyoxalase</fullName>
    </submittedName>
</protein>
<comment type="caution">
    <text evidence="2">The sequence shown here is derived from an EMBL/GenBank/DDBJ whole genome shotgun (WGS) entry which is preliminary data.</text>
</comment>
<organism evidence="2 3">
    <name type="scientific">Nocardioides turkmenicus</name>
    <dbReference type="NCBI Taxonomy" id="2711220"/>
    <lineage>
        <taxon>Bacteria</taxon>
        <taxon>Bacillati</taxon>
        <taxon>Actinomycetota</taxon>
        <taxon>Actinomycetes</taxon>
        <taxon>Propionibacteriales</taxon>
        <taxon>Nocardioidaceae</taxon>
        <taxon>Nocardioides</taxon>
    </lineage>
</organism>
<dbReference type="Proteomes" id="UP000483261">
    <property type="component" value="Unassembled WGS sequence"/>
</dbReference>
<dbReference type="PANTHER" id="PTHR39175:SF1">
    <property type="entry name" value="FAMILY PROTEIN, PUTATIVE (AFU_ORTHOLOGUE AFUA_3G15060)-RELATED"/>
    <property type="match status" value="1"/>
</dbReference>
<sequence length="126" mass="14026">MMRIHHVQVGMPAGREDDARTFYADGLGLAEVPKPAELAKRDGAWFRSPGGAEIHLGVEDPHRPQAKAHPALAVETEAALETLGEKLERLGFDVDWSQRHNADGFQRFHVRDPFGNRVEIVWPVAV</sequence>
<reference evidence="2 3" key="1">
    <citation type="submission" date="2020-02" db="EMBL/GenBank/DDBJ databases">
        <title>Whole-genome analyses of novel actinobacteria.</title>
        <authorList>
            <person name="Sahin N."/>
        </authorList>
    </citation>
    <scope>NUCLEOTIDE SEQUENCE [LARGE SCALE GENOMIC DNA]</scope>
    <source>
        <strain evidence="2 3">KC13</strain>
    </source>
</reference>
<dbReference type="PROSITE" id="PS51819">
    <property type="entry name" value="VOC"/>
    <property type="match status" value="1"/>
</dbReference>
<dbReference type="Gene3D" id="3.10.180.10">
    <property type="entry name" value="2,3-Dihydroxybiphenyl 1,2-Dioxygenase, domain 1"/>
    <property type="match status" value="1"/>
</dbReference>
<keyword evidence="3" id="KW-1185">Reference proteome</keyword>
<dbReference type="InterPro" id="IPR037523">
    <property type="entry name" value="VOC_core"/>
</dbReference>
<evidence type="ECO:0000313" key="2">
    <source>
        <dbReference type="EMBL" id="NGN92879.1"/>
    </source>
</evidence>
<dbReference type="EMBL" id="JAALAA010000006">
    <property type="protein sequence ID" value="NGN92879.1"/>
    <property type="molecule type" value="Genomic_DNA"/>
</dbReference>